<sequence length="244" mass="27340">MEEMTLELNPGIAASSASLREASAGSALAPGAALSEAQQREYADSQVARWKSRGPGVVSPPDPYYPERRHWPMRNWLMEVTEAIRYLREINVSGDPERPWTASFKAECMCLPVISDGAPHRVDLTQLHRHDGSRDYVSVMALVQTMLHEAGFAFINLVPAWEHSVCPELLASQDARFISDAMFLREFLANGQSAWNQVAEGRRFNVRREEVPFQVLDPAASASFPVEEDGDVLMLTVEEQELPW</sequence>
<dbReference type="EMBL" id="JAGDFM010000220">
    <property type="protein sequence ID" value="KAG7382107.1"/>
    <property type="molecule type" value="Genomic_DNA"/>
</dbReference>
<dbReference type="AlphaFoldDB" id="A0A8T1VLH0"/>
<dbReference type="OrthoDB" id="127389at2759"/>
<comment type="caution">
    <text evidence="1">The sequence shown here is derived from an EMBL/GenBank/DDBJ whole genome shotgun (WGS) entry which is preliminary data.</text>
</comment>
<proteinExistence type="predicted"/>
<dbReference type="Proteomes" id="UP000694044">
    <property type="component" value="Unassembled WGS sequence"/>
</dbReference>
<gene>
    <name evidence="1" type="ORF">PHYPSEUDO_005321</name>
</gene>
<evidence type="ECO:0000313" key="2">
    <source>
        <dbReference type="Proteomes" id="UP000694044"/>
    </source>
</evidence>
<name>A0A8T1VLH0_9STRA</name>
<protein>
    <submittedName>
        <fullName evidence="1">Uncharacterized protein</fullName>
    </submittedName>
</protein>
<keyword evidence="2" id="KW-1185">Reference proteome</keyword>
<reference evidence="1" key="1">
    <citation type="submission" date="2021-02" db="EMBL/GenBank/DDBJ databases">
        <authorList>
            <person name="Palmer J.M."/>
        </authorList>
    </citation>
    <scope>NUCLEOTIDE SEQUENCE</scope>
    <source>
        <strain evidence="1">SCRP734</strain>
    </source>
</reference>
<accession>A0A8T1VLH0</accession>
<organism evidence="1 2">
    <name type="scientific">Phytophthora pseudosyringae</name>
    <dbReference type="NCBI Taxonomy" id="221518"/>
    <lineage>
        <taxon>Eukaryota</taxon>
        <taxon>Sar</taxon>
        <taxon>Stramenopiles</taxon>
        <taxon>Oomycota</taxon>
        <taxon>Peronosporomycetes</taxon>
        <taxon>Peronosporales</taxon>
        <taxon>Peronosporaceae</taxon>
        <taxon>Phytophthora</taxon>
    </lineage>
</organism>
<evidence type="ECO:0000313" key="1">
    <source>
        <dbReference type="EMBL" id="KAG7382107.1"/>
    </source>
</evidence>